<organism evidence="1 2">
    <name type="scientific">Collybiopsis confluens</name>
    <dbReference type="NCBI Taxonomy" id="2823264"/>
    <lineage>
        <taxon>Eukaryota</taxon>
        <taxon>Fungi</taxon>
        <taxon>Dikarya</taxon>
        <taxon>Basidiomycota</taxon>
        <taxon>Agaricomycotina</taxon>
        <taxon>Agaricomycetes</taxon>
        <taxon>Agaricomycetidae</taxon>
        <taxon>Agaricales</taxon>
        <taxon>Marasmiineae</taxon>
        <taxon>Omphalotaceae</taxon>
        <taxon>Collybiopsis</taxon>
    </lineage>
</organism>
<protein>
    <recommendedName>
        <fullName evidence="3">RNI-like protein</fullName>
    </recommendedName>
</protein>
<accession>A0A8H5HGQ2</accession>
<dbReference type="AlphaFoldDB" id="A0A8H5HGQ2"/>
<dbReference type="SUPFAM" id="SSF52047">
    <property type="entry name" value="RNI-like"/>
    <property type="match status" value="1"/>
</dbReference>
<dbReference type="PANTHER" id="PTHR13318">
    <property type="entry name" value="PARTNER OF PAIRED, ISOFORM B-RELATED"/>
    <property type="match status" value="1"/>
</dbReference>
<comment type="caution">
    <text evidence="1">The sequence shown here is derived from an EMBL/GenBank/DDBJ whole genome shotgun (WGS) entry which is preliminary data.</text>
</comment>
<dbReference type="GO" id="GO:0031146">
    <property type="term" value="P:SCF-dependent proteasomal ubiquitin-dependent protein catabolic process"/>
    <property type="evidence" value="ECO:0007669"/>
    <property type="project" value="TreeGrafter"/>
</dbReference>
<evidence type="ECO:0000313" key="2">
    <source>
        <dbReference type="Proteomes" id="UP000518752"/>
    </source>
</evidence>
<dbReference type="Proteomes" id="UP000518752">
    <property type="component" value="Unassembled WGS sequence"/>
</dbReference>
<name>A0A8H5HGQ2_9AGAR</name>
<keyword evidence="2" id="KW-1185">Reference proteome</keyword>
<gene>
    <name evidence="1" type="ORF">D9757_006365</name>
</gene>
<dbReference type="Gene3D" id="3.80.10.10">
    <property type="entry name" value="Ribonuclease Inhibitor"/>
    <property type="match status" value="3"/>
</dbReference>
<dbReference type="GO" id="GO:0019005">
    <property type="term" value="C:SCF ubiquitin ligase complex"/>
    <property type="evidence" value="ECO:0007669"/>
    <property type="project" value="TreeGrafter"/>
</dbReference>
<proteinExistence type="predicted"/>
<dbReference type="EMBL" id="JAACJN010000049">
    <property type="protein sequence ID" value="KAF5382968.1"/>
    <property type="molecule type" value="Genomic_DNA"/>
</dbReference>
<dbReference type="OrthoDB" id="550575at2759"/>
<evidence type="ECO:0000313" key="1">
    <source>
        <dbReference type="EMBL" id="KAF5382968.1"/>
    </source>
</evidence>
<evidence type="ECO:0008006" key="3">
    <source>
        <dbReference type="Google" id="ProtNLM"/>
    </source>
</evidence>
<sequence length="527" mass="57637">MVCMTYWDTFCCGLPMSKAVKRQRTGRLPSFGAPSALGELETAIFQTNEPSSRHVVTGVPSLITLCKRRFVSAFKGLREKRWTLTSHQLKELPPHLAQELLRLLSRSHPGLLSNEIIVAHFLRGPTFAISSTALPGANKDTVTALPRLNAQIRDLDLTSFSSITDKTFSKVISQLHELRSLCLRKCSKVGNGVISAIVESCPHIRKLNVNETSVTPAAIARLLVARGSELEVLKLAGLERWTDATFMAQLYPVVKEEQIRMPKLQNLKLRSLQLSDPSIEFLLSLSPGLKRLDISFTQSKRPFLFISRHAASSIDPFPALLLEKLSLTSTPIASSDLLKTISCVSNLQTLSIGAVGAKGAMGVASAATLNDTTLRKLTDILHSFPNLRSINMVSNTRLGTSSQVALFSFIQQVGRKCSHLNLSGISSLRSGALAGLVPDEGMASCAVENLVLNNTGIDDEAGVYIACCPNLVTLEVEGTKLTSEVLFPVIDACPRLQVLNLTSCRGIKIADRRQFFELWESQRYNVD</sequence>
<reference evidence="1 2" key="1">
    <citation type="journal article" date="2020" name="ISME J.">
        <title>Uncovering the hidden diversity of litter-decomposition mechanisms in mushroom-forming fungi.</title>
        <authorList>
            <person name="Floudas D."/>
            <person name="Bentzer J."/>
            <person name="Ahren D."/>
            <person name="Johansson T."/>
            <person name="Persson P."/>
            <person name="Tunlid A."/>
        </authorList>
    </citation>
    <scope>NUCLEOTIDE SEQUENCE [LARGE SCALE GENOMIC DNA]</scope>
    <source>
        <strain evidence="1 2">CBS 406.79</strain>
    </source>
</reference>
<dbReference type="InterPro" id="IPR032675">
    <property type="entry name" value="LRR_dom_sf"/>
</dbReference>